<organism evidence="3 4">
    <name type="scientific">Nitrosomonas nitrosa</name>
    <dbReference type="NCBI Taxonomy" id="52442"/>
    <lineage>
        <taxon>Bacteria</taxon>
        <taxon>Pseudomonadati</taxon>
        <taxon>Pseudomonadota</taxon>
        <taxon>Betaproteobacteria</taxon>
        <taxon>Nitrosomonadales</taxon>
        <taxon>Nitrosomonadaceae</taxon>
        <taxon>Nitrosomonas</taxon>
    </lineage>
</organism>
<protein>
    <recommendedName>
        <fullName evidence="2">OmpA-like domain-containing protein</fullName>
    </recommendedName>
</protein>
<dbReference type="GO" id="GO:0016020">
    <property type="term" value="C:membrane"/>
    <property type="evidence" value="ECO:0007669"/>
    <property type="project" value="UniProtKB-UniRule"/>
</dbReference>
<feature type="domain" description="OmpA-like" evidence="2">
    <location>
        <begin position="401"/>
        <end position="528"/>
    </location>
</feature>
<evidence type="ECO:0000259" key="2">
    <source>
        <dbReference type="PROSITE" id="PS51123"/>
    </source>
</evidence>
<name>A0A8H8YVY0_9PROT</name>
<evidence type="ECO:0000256" key="1">
    <source>
        <dbReference type="PROSITE-ProRule" id="PRU00473"/>
    </source>
</evidence>
<dbReference type="AlphaFoldDB" id="A0A8H8YVY0"/>
<dbReference type="Pfam" id="PF00691">
    <property type="entry name" value="OmpA"/>
    <property type="match status" value="1"/>
</dbReference>
<evidence type="ECO:0000313" key="4">
    <source>
        <dbReference type="Proteomes" id="UP000601736"/>
    </source>
</evidence>
<dbReference type="CDD" id="cd07185">
    <property type="entry name" value="OmpA_C-like"/>
    <property type="match status" value="1"/>
</dbReference>
<keyword evidence="1" id="KW-0472">Membrane</keyword>
<reference evidence="3" key="1">
    <citation type="submission" date="2021-02" db="EMBL/GenBank/DDBJ databases">
        <authorList>
            <person name="Han P."/>
        </authorList>
    </citation>
    <scope>NUCLEOTIDE SEQUENCE</scope>
    <source>
        <strain evidence="3">Nitrosomonas nitrosa 18-3D</strain>
    </source>
</reference>
<dbReference type="Gene3D" id="3.30.1330.60">
    <property type="entry name" value="OmpA-like domain"/>
    <property type="match status" value="1"/>
</dbReference>
<evidence type="ECO:0000313" key="3">
    <source>
        <dbReference type="EMBL" id="CAE6484119.1"/>
    </source>
</evidence>
<dbReference type="InterPro" id="IPR036737">
    <property type="entry name" value="OmpA-like_sf"/>
</dbReference>
<sequence length="555" mass="61030">MIVTLQQTTLKFPQILARAASGRLQRKCACGNHTPMGEERSECAKKKRTLQRKLAIGASNDPLENEADRIADQVMAMPMSFSRVTDAFLSIPIQRNTMQSSGMMNIAPDSVDQALSSSGRPLEPALRQDMEQRFGYDFSQVQVHSDVAASQSAREVNAKAYTVGHDIVFGAGQFSPGTQEGRRLLAHELTHVVQQSVNYPSTLRRQSDDKIKEPASEVAKALKKNSLFKKLPEFAQEKILDEIDNAPETITQAVLDRIIDLAPIDEQYKGGLKKAGEAIIKTITGRKAPSTSKCDIPGYHEGKSSLYRGMCCSSTIESESSCCPKDKFAPNNSPVCCGQDEYVTAGFKCKKIVPVDLSNICMPPGQKDSLGKCCMPPDEVVNGLCVSLPKQEPKPEPSSRPFNLKFTIGVIDDFDIDRSIINSRQQPHFDQVKDQILQFIEVCPASIITITGFADKPGTEEHNLELGQRRADHVKLLLQLDLMKIVSGGISPLILARSEGENNPVDPAAGEKFSAKNRRVEIEFQSICPPLGAPSLSKPPINTPLRMEFPQKFSF</sequence>
<dbReference type="InterPro" id="IPR006665">
    <property type="entry name" value="OmpA-like"/>
</dbReference>
<dbReference type="EMBL" id="CAJNAP010000001">
    <property type="protein sequence ID" value="CAE6484119.1"/>
    <property type="molecule type" value="Genomic_DNA"/>
</dbReference>
<dbReference type="Proteomes" id="UP000601736">
    <property type="component" value="Unassembled WGS sequence"/>
</dbReference>
<dbReference type="PROSITE" id="PS51123">
    <property type="entry name" value="OMPA_2"/>
    <property type="match status" value="1"/>
</dbReference>
<dbReference type="SUPFAM" id="SSF103088">
    <property type="entry name" value="OmpA-like"/>
    <property type="match status" value="1"/>
</dbReference>
<comment type="caution">
    <text evidence="3">The sequence shown here is derived from an EMBL/GenBank/DDBJ whole genome shotgun (WGS) entry which is preliminary data.</text>
</comment>
<dbReference type="Pfam" id="PF13699">
    <property type="entry name" value="eCIS_core"/>
    <property type="match status" value="1"/>
</dbReference>
<accession>A0A8H8YVY0</accession>
<dbReference type="InterPro" id="IPR025295">
    <property type="entry name" value="eCIS_core_dom"/>
</dbReference>
<proteinExistence type="predicted"/>
<dbReference type="RefSeq" id="WP_204799174.1">
    <property type="nucleotide sequence ID" value="NZ_CAJNAP010000001.1"/>
</dbReference>
<gene>
    <name evidence="3" type="ORF">NMYAN_10143</name>
</gene>